<reference evidence="3 4" key="1">
    <citation type="journal article" date="2018" name="Genome Biol. Evol.">
        <title>Multiple Roots of Fruiting Body Formation in Amoebozoa.</title>
        <authorList>
            <person name="Hillmann F."/>
            <person name="Forbes G."/>
            <person name="Novohradska S."/>
            <person name="Ferling I."/>
            <person name="Riege K."/>
            <person name="Groth M."/>
            <person name="Westermann M."/>
            <person name="Marz M."/>
            <person name="Spaller T."/>
            <person name="Winckler T."/>
            <person name="Schaap P."/>
            <person name="Glockner G."/>
        </authorList>
    </citation>
    <scope>NUCLEOTIDE SEQUENCE [LARGE SCALE GENOMIC DNA]</scope>
    <source>
        <strain evidence="3 4">Jena</strain>
    </source>
</reference>
<dbReference type="Proteomes" id="UP000241769">
    <property type="component" value="Unassembled WGS sequence"/>
</dbReference>
<evidence type="ECO:0000313" key="3">
    <source>
        <dbReference type="EMBL" id="PRP79793.1"/>
    </source>
</evidence>
<proteinExistence type="predicted"/>
<keyword evidence="4" id="KW-1185">Reference proteome</keyword>
<keyword evidence="1" id="KW-0378">Hydrolase</keyword>
<dbReference type="PANTHER" id="PTHR22901">
    <property type="entry name" value="SIALATE O-ACETYLESTERASE"/>
    <property type="match status" value="1"/>
</dbReference>
<evidence type="ECO:0000313" key="4">
    <source>
        <dbReference type="Proteomes" id="UP000241769"/>
    </source>
</evidence>
<feature type="domain" description="Sialate O-acetylesterase" evidence="2">
    <location>
        <begin position="208"/>
        <end position="347"/>
    </location>
</feature>
<accession>A0A2P6N778</accession>
<dbReference type="GO" id="GO:0005975">
    <property type="term" value="P:carbohydrate metabolic process"/>
    <property type="evidence" value="ECO:0007669"/>
    <property type="project" value="TreeGrafter"/>
</dbReference>
<dbReference type="Pfam" id="PF03629">
    <property type="entry name" value="SASA"/>
    <property type="match status" value="1"/>
</dbReference>
<dbReference type="InterPro" id="IPR005181">
    <property type="entry name" value="SASA"/>
</dbReference>
<protein>
    <submittedName>
        <fullName evidence="3">Cytosolic sialic acid 9-O-acetylesterase</fullName>
    </submittedName>
</protein>
<comment type="caution">
    <text evidence="3">The sequence shown here is derived from an EMBL/GenBank/DDBJ whole genome shotgun (WGS) entry which is preliminary data.</text>
</comment>
<organism evidence="3 4">
    <name type="scientific">Planoprotostelium fungivorum</name>
    <dbReference type="NCBI Taxonomy" id="1890364"/>
    <lineage>
        <taxon>Eukaryota</taxon>
        <taxon>Amoebozoa</taxon>
        <taxon>Evosea</taxon>
        <taxon>Variosea</taxon>
        <taxon>Cavosteliida</taxon>
        <taxon>Cavosteliaceae</taxon>
        <taxon>Planoprotostelium</taxon>
    </lineage>
</organism>
<dbReference type="AlphaFoldDB" id="A0A2P6N778"/>
<dbReference type="InParanoid" id="A0A2P6N778"/>
<dbReference type="SUPFAM" id="SSF52266">
    <property type="entry name" value="SGNH hydrolase"/>
    <property type="match status" value="1"/>
</dbReference>
<dbReference type="PANTHER" id="PTHR22901:SF0">
    <property type="entry name" value="SIALATE O-ACETYLESTERASE"/>
    <property type="match status" value="1"/>
</dbReference>
<dbReference type="EMBL" id="MDYQ01000170">
    <property type="protein sequence ID" value="PRP79793.1"/>
    <property type="molecule type" value="Genomic_DNA"/>
</dbReference>
<name>A0A2P6N778_9EUKA</name>
<evidence type="ECO:0000259" key="2">
    <source>
        <dbReference type="Pfam" id="PF03629"/>
    </source>
</evidence>
<gene>
    <name evidence="3" type="ORF">PROFUN_12547</name>
</gene>
<dbReference type="InterPro" id="IPR039329">
    <property type="entry name" value="SIAE"/>
</dbReference>
<evidence type="ECO:0000256" key="1">
    <source>
        <dbReference type="ARBA" id="ARBA00022801"/>
    </source>
</evidence>
<dbReference type="InterPro" id="IPR036514">
    <property type="entry name" value="SGNH_hydro_sf"/>
</dbReference>
<dbReference type="GO" id="GO:0001681">
    <property type="term" value="F:sialate O-acetylesterase activity"/>
    <property type="evidence" value="ECO:0007669"/>
    <property type="project" value="InterPro"/>
</dbReference>
<sequence length="657" mass="71635">MVPTAPLYDGDRGKKLREESIAQLLCGGSLDAVLNSRSSMRSVILLCILAGFAQGQLCSTAYLDNMVLQRAPQSAVLGGYGLTNYVGQVVYIQLNSQTYNTTIDATGTWNYNLPPMPAGGPYTIAMNSGSLSQTLNNVLFGDVIVCAGGRNVDYQTQFVNGADYYLNQAGNFANVRLFHSGSYTIWAESSTYFASQFAAVCWLTAVKAYNQTQIPIGLIQISTYETRLEQWAPASSVADCLGYYYYDSFSIYNYFIAPILRHRISSVIWYQGEENWGRTGLYECQLPSLIRSWRRDWGYNDSSLPWLLVQLQGYGSIRNGVSSQRWAQKLAADNVPNVSIFTSADLSDGSSPYSSDRPRNKLPLVDRLTTGLLSLLYGQNLVTSGASVSGYQVTMTPLTSFYASLIITVDFTSDATASGLTISPVQPCDPAFNAYSCGVPFEISLEYTTGAPSQWIPVGSYSLVNGQLILNTTVPAKTVFQAWRYAWSDVPRMVLYNGAGLPTLPYISNFPSAIAKSGYYVIEFIDIVGAGIGPVVPGNWQGGALTLVNPSGRGDPAWAYQAGPNSFGTLAHPTGLFLTANGDCNGVTLLPESGQSNQNWAMIYTGLEDNKYMFYNKLCGWTALNNFCNYGSTISLQADGFSVTNCNVWVANYVMSF</sequence>
<dbReference type="Gene3D" id="3.40.50.1110">
    <property type="entry name" value="SGNH hydrolase"/>
    <property type="match status" value="1"/>
</dbReference>